<dbReference type="EMBL" id="AHCD03000043">
    <property type="protein sequence ID" value="KAF7783536.1"/>
    <property type="molecule type" value="Genomic_DNA"/>
</dbReference>
<evidence type="ECO:0000313" key="1">
    <source>
        <dbReference type="EMBL" id="KAF7783536.1"/>
    </source>
</evidence>
<dbReference type="GeneID" id="61359676"/>
<dbReference type="RefSeq" id="WP_010386819.1">
    <property type="nucleotide sequence ID" value="NZ_AHCD03000043.1"/>
</dbReference>
<sequence length="351" mass="40507">MRIYEVPSERRYWVVRADGGLYYDHFTRNGLMALGHLNSLGITIEDREKFLPEEGWLKDIVAKKSQIKKSSKRQESVSFNQIKNFIYDIKDGDWVITVGYNSLRVGIVNGDAYIKNEKVVIYYDPEKDRKVEMDSNLRRNVSWGPVISRSAMPFGLLSSLRANQTVFNVDKHWEAIYHSLYPAFSKEDDLYLSLKIRQEKEINNYSVVQILSFLNEIEVIAKELEGNLSPDNFEELFAQYVVRDLLTLTTKAQFNSPGDIWNKIDFSGLKKSKMAYVLIGYAMLFGNEHAGMDGIIDLETRQRLWSIVADRIEQKGMSHVVDNLELSKPKYDTTILESKDKKEITKSSSGR</sequence>
<reference evidence="1 2" key="1">
    <citation type="journal article" date="2012" name="J. Bacteriol.">
        <title>Genome sequence of the cycloprodigiosin-producing bacterial strain Pseudoalteromonas rubra ATCC 29570(T).</title>
        <authorList>
            <person name="Xie B.B."/>
            <person name="Shu Y.L."/>
            <person name="Qin Q.L."/>
            <person name="Rong J.C."/>
            <person name="Zhang X.Y."/>
            <person name="Chen X.L."/>
            <person name="Zhou B.C."/>
            <person name="Zhang Y.Z."/>
        </authorList>
    </citation>
    <scope>NUCLEOTIDE SEQUENCE [LARGE SCALE GENOMIC DNA]</scope>
    <source>
        <strain evidence="1 2">DSM 6842</strain>
    </source>
</reference>
<comment type="caution">
    <text evidence="1">The sequence shown here is derived from an EMBL/GenBank/DDBJ whole genome shotgun (WGS) entry which is preliminary data.</text>
</comment>
<protein>
    <submittedName>
        <fullName evidence="1">Uncharacterized protein</fullName>
    </submittedName>
</protein>
<name>A0A8T0C2N6_9GAMM</name>
<proteinExistence type="predicted"/>
<gene>
    <name evidence="1" type="ORF">PRUB_a3329</name>
</gene>
<evidence type="ECO:0000313" key="2">
    <source>
        <dbReference type="Proteomes" id="UP000016480"/>
    </source>
</evidence>
<organism evidence="1 2">
    <name type="scientific">Pseudoalteromonas rubra</name>
    <dbReference type="NCBI Taxonomy" id="43658"/>
    <lineage>
        <taxon>Bacteria</taxon>
        <taxon>Pseudomonadati</taxon>
        <taxon>Pseudomonadota</taxon>
        <taxon>Gammaproteobacteria</taxon>
        <taxon>Alteromonadales</taxon>
        <taxon>Pseudoalteromonadaceae</taxon>
        <taxon>Pseudoalteromonas</taxon>
    </lineage>
</organism>
<dbReference type="Proteomes" id="UP000016480">
    <property type="component" value="Unassembled WGS sequence"/>
</dbReference>
<accession>A0A8T0C2N6</accession>
<dbReference type="AlphaFoldDB" id="A0A8T0C2N6"/>